<dbReference type="AlphaFoldDB" id="A0A183FWJ9"/>
<sequence length="68" mass="7772">MSYSCPKSGVQAASGTSMEEKLKQFEEWASIRQHHIRVPFSNAFNHPPPSIMRSENPFAKEPREFHGI</sequence>
<feature type="region of interest" description="Disordered" evidence="1">
    <location>
        <begin position="40"/>
        <end position="68"/>
    </location>
</feature>
<evidence type="ECO:0000313" key="3">
    <source>
        <dbReference type="Proteomes" id="UP000050761"/>
    </source>
</evidence>
<dbReference type="WBParaSite" id="HPBE_0001282001-mRNA-1">
    <property type="protein sequence ID" value="HPBE_0001282001-mRNA-1"/>
    <property type="gene ID" value="HPBE_0001282001"/>
</dbReference>
<evidence type="ECO:0000313" key="2">
    <source>
        <dbReference type="EMBL" id="VDO93763.1"/>
    </source>
</evidence>
<name>A0A183FWJ9_HELPZ</name>
<organism evidence="3 4">
    <name type="scientific">Heligmosomoides polygyrus</name>
    <name type="common">Parasitic roundworm</name>
    <dbReference type="NCBI Taxonomy" id="6339"/>
    <lineage>
        <taxon>Eukaryota</taxon>
        <taxon>Metazoa</taxon>
        <taxon>Ecdysozoa</taxon>
        <taxon>Nematoda</taxon>
        <taxon>Chromadorea</taxon>
        <taxon>Rhabditida</taxon>
        <taxon>Rhabditina</taxon>
        <taxon>Rhabditomorpha</taxon>
        <taxon>Strongyloidea</taxon>
        <taxon>Heligmosomidae</taxon>
        <taxon>Heligmosomoides</taxon>
    </lineage>
</organism>
<proteinExistence type="predicted"/>
<feature type="compositionally biased region" description="Basic and acidic residues" evidence="1">
    <location>
        <begin position="58"/>
        <end position="68"/>
    </location>
</feature>
<evidence type="ECO:0000256" key="1">
    <source>
        <dbReference type="SAM" id="MobiDB-lite"/>
    </source>
</evidence>
<reference evidence="2 3" key="1">
    <citation type="submission" date="2018-11" db="EMBL/GenBank/DDBJ databases">
        <authorList>
            <consortium name="Pathogen Informatics"/>
        </authorList>
    </citation>
    <scope>NUCLEOTIDE SEQUENCE [LARGE SCALE GENOMIC DNA]</scope>
</reference>
<keyword evidence="3" id="KW-1185">Reference proteome</keyword>
<accession>A0A183FWJ9</accession>
<gene>
    <name evidence="2" type="ORF">HPBE_LOCUS12821</name>
</gene>
<evidence type="ECO:0000313" key="4">
    <source>
        <dbReference type="WBParaSite" id="HPBE_0001282001-mRNA-1"/>
    </source>
</evidence>
<accession>A0A3P8AQ74</accession>
<protein>
    <submittedName>
        <fullName evidence="4">TPX2 domain-containing protein</fullName>
    </submittedName>
</protein>
<reference evidence="4" key="2">
    <citation type="submission" date="2019-09" db="UniProtKB">
        <authorList>
            <consortium name="WormBaseParasite"/>
        </authorList>
    </citation>
    <scope>IDENTIFICATION</scope>
</reference>
<dbReference type="Proteomes" id="UP000050761">
    <property type="component" value="Unassembled WGS sequence"/>
</dbReference>
<dbReference type="EMBL" id="UZAH01027651">
    <property type="protein sequence ID" value="VDO93763.1"/>
    <property type="molecule type" value="Genomic_DNA"/>
</dbReference>